<evidence type="ECO:0000313" key="3">
    <source>
        <dbReference type="Proteomes" id="UP000442694"/>
    </source>
</evidence>
<protein>
    <submittedName>
        <fullName evidence="2">DUF2058 family protein</fullName>
    </submittedName>
</protein>
<dbReference type="AlphaFoldDB" id="A0A833JFZ6"/>
<dbReference type="InterPro" id="IPR018636">
    <property type="entry name" value="DUF2058"/>
</dbReference>
<dbReference type="Pfam" id="PF09831">
    <property type="entry name" value="DUF2058"/>
    <property type="match status" value="1"/>
</dbReference>
<sequence length="176" mass="20578">MSLRDQLLKAGLVSKKQAQKTEAANRKQTHDSKKNKELADKLNDEKQSEIHKIEEEKNTRRELDRELNRQRDLLMSQRESYYRSLQILNSKSLNDRSASECYFFAEGKKIRKVMVNSWQREMLARGKMGIGKPHSEIDEFVIIPLTAARVLNDIYPQKLITLHSEIDDTEELEDGF</sequence>
<dbReference type="RefSeq" id="WP_152212051.1">
    <property type="nucleotide sequence ID" value="NZ_WFLN01000005.1"/>
</dbReference>
<evidence type="ECO:0000256" key="1">
    <source>
        <dbReference type="SAM" id="MobiDB-lite"/>
    </source>
</evidence>
<gene>
    <name evidence="2" type="ORF">GCL57_04325</name>
</gene>
<dbReference type="Proteomes" id="UP000442694">
    <property type="component" value="Unassembled WGS sequence"/>
</dbReference>
<proteinExistence type="predicted"/>
<keyword evidence="3" id="KW-1185">Reference proteome</keyword>
<dbReference type="EMBL" id="WFLN01000005">
    <property type="protein sequence ID" value="KAB8031876.1"/>
    <property type="molecule type" value="Genomic_DNA"/>
</dbReference>
<organism evidence="2 3">
    <name type="scientific">Fluviispira multicolorata</name>
    <dbReference type="NCBI Taxonomy" id="2654512"/>
    <lineage>
        <taxon>Bacteria</taxon>
        <taxon>Pseudomonadati</taxon>
        <taxon>Bdellovibrionota</taxon>
        <taxon>Oligoflexia</taxon>
        <taxon>Silvanigrellales</taxon>
        <taxon>Silvanigrellaceae</taxon>
        <taxon>Fluviispira</taxon>
    </lineage>
</organism>
<comment type="caution">
    <text evidence="2">The sequence shown here is derived from an EMBL/GenBank/DDBJ whole genome shotgun (WGS) entry which is preliminary data.</text>
</comment>
<feature type="region of interest" description="Disordered" evidence="1">
    <location>
        <begin position="1"/>
        <end position="61"/>
    </location>
</feature>
<evidence type="ECO:0000313" key="2">
    <source>
        <dbReference type="EMBL" id="KAB8031876.1"/>
    </source>
</evidence>
<reference evidence="2 3" key="1">
    <citation type="submission" date="2019-10" db="EMBL/GenBank/DDBJ databases">
        <title>New genus of Silvanigrellaceae.</title>
        <authorList>
            <person name="Pitt A."/>
            <person name="Hahn M.W."/>
        </authorList>
    </citation>
    <scope>NUCLEOTIDE SEQUENCE [LARGE SCALE GENOMIC DNA]</scope>
    <source>
        <strain evidence="2 3">33A1-SZDP</strain>
    </source>
</reference>
<feature type="compositionally biased region" description="Basic and acidic residues" evidence="1">
    <location>
        <begin position="23"/>
        <end position="61"/>
    </location>
</feature>
<name>A0A833JFZ6_9BACT</name>
<accession>A0A833JFZ6</accession>